<feature type="compositionally biased region" description="Polar residues" evidence="1">
    <location>
        <begin position="623"/>
        <end position="638"/>
    </location>
</feature>
<evidence type="ECO:0000256" key="1">
    <source>
        <dbReference type="SAM" id="MobiDB-lite"/>
    </source>
</evidence>
<dbReference type="InterPro" id="IPR005062">
    <property type="entry name" value="SAC3/GANP/THP3_conserved"/>
</dbReference>
<keyword evidence="4" id="KW-1185">Reference proteome</keyword>
<feature type="region of interest" description="Disordered" evidence="1">
    <location>
        <begin position="441"/>
        <end position="485"/>
    </location>
</feature>
<feature type="region of interest" description="Disordered" evidence="1">
    <location>
        <begin position="1"/>
        <end position="89"/>
    </location>
</feature>
<feature type="region of interest" description="Disordered" evidence="1">
    <location>
        <begin position="596"/>
        <end position="689"/>
    </location>
</feature>
<dbReference type="Proteomes" id="UP000218811">
    <property type="component" value="Unassembled WGS sequence"/>
</dbReference>
<reference evidence="3 4" key="1">
    <citation type="journal article" date="2012" name="Science">
        <title>The Paleozoic origin of enzymatic lignin decomposition reconstructed from 31 fungal genomes.</title>
        <authorList>
            <person name="Floudas D."/>
            <person name="Binder M."/>
            <person name="Riley R."/>
            <person name="Barry K."/>
            <person name="Blanchette R.A."/>
            <person name="Henrissat B."/>
            <person name="Martinez A.T."/>
            <person name="Otillar R."/>
            <person name="Spatafora J.W."/>
            <person name="Yadav J.S."/>
            <person name="Aerts A."/>
            <person name="Benoit I."/>
            <person name="Boyd A."/>
            <person name="Carlson A."/>
            <person name="Copeland A."/>
            <person name="Coutinho P.M."/>
            <person name="de Vries R.P."/>
            <person name="Ferreira P."/>
            <person name="Findley K."/>
            <person name="Foster B."/>
            <person name="Gaskell J."/>
            <person name="Glotzer D."/>
            <person name="Gorecki P."/>
            <person name="Heitman J."/>
            <person name="Hesse C."/>
            <person name="Hori C."/>
            <person name="Igarashi K."/>
            <person name="Jurgens J.A."/>
            <person name="Kallen N."/>
            <person name="Kersten P."/>
            <person name="Kohler A."/>
            <person name="Kuees U."/>
            <person name="Kumar T.K.A."/>
            <person name="Kuo A."/>
            <person name="LaButti K."/>
            <person name="Larrondo L.F."/>
            <person name="Lindquist E."/>
            <person name="Ling A."/>
            <person name="Lombard V."/>
            <person name="Lucas S."/>
            <person name="Lundell T."/>
            <person name="Martin R."/>
            <person name="McLaughlin D.J."/>
            <person name="Morgenstern I."/>
            <person name="Morin E."/>
            <person name="Murat C."/>
            <person name="Nagy L.G."/>
            <person name="Nolan M."/>
            <person name="Ohm R.A."/>
            <person name="Patyshakuliyeva A."/>
            <person name="Rokas A."/>
            <person name="Ruiz-Duenas F.J."/>
            <person name="Sabat G."/>
            <person name="Salamov A."/>
            <person name="Samejima M."/>
            <person name="Schmutz J."/>
            <person name="Slot J.C."/>
            <person name="St John F."/>
            <person name="Stenlid J."/>
            <person name="Sun H."/>
            <person name="Sun S."/>
            <person name="Syed K."/>
            <person name="Tsang A."/>
            <person name="Wiebenga A."/>
            <person name="Young D."/>
            <person name="Pisabarro A."/>
            <person name="Eastwood D.C."/>
            <person name="Martin F."/>
            <person name="Cullen D."/>
            <person name="Grigoriev I.V."/>
            <person name="Hibbett D.S."/>
        </authorList>
    </citation>
    <scope>NUCLEOTIDE SEQUENCE [LARGE SCALE GENOMIC DNA]</scope>
    <source>
        <strain evidence="3 4">MD-104</strain>
    </source>
</reference>
<name>A0A2H3J789_WOLCO</name>
<dbReference type="GO" id="GO:0006406">
    <property type="term" value="P:mRNA export from nucleus"/>
    <property type="evidence" value="ECO:0007669"/>
    <property type="project" value="TreeGrafter"/>
</dbReference>
<dbReference type="AlphaFoldDB" id="A0A2H3J789"/>
<dbReference type="OrthoDB" id="264795at2759"/>
<accession>A0A2H3J789</accession>
<dbReference type="PANTHER" id="PTHR12436:SF3">
    <property type="entry name" value="GERMINAL-CENTER ASSOCIATED NUCLEAR PROTEIN"/>
    <property type="match status" value="1"/>
</dbReference>
<sequence length="689" mass="74794">MDSRGRGARIRGASGRTTSKNKKWVAGQDGLNGAHGSDAPRWERGGHWRRSGSNRSSAVSSPQLSASESNDLDDAMSGTEDDHSGDEDTAVEDDAQLETDMDVPDPDTPQDRERFWQELVKARELERKKAIAEGKMDDPTVSKRLDEAITMVGTCMDMCPRFERYRRERENNLDKWEVIPGTKRVDHKRAVKIYERAAGDKTLPSDLRPPPVLKKTLDYLFHELLVERGFTQTYDFIRDRSRAVRNDFTMQHEQGPLAIECHDRCARFHILALHLERDNPRFSVALEEQQLMNTLQSLKEFYEDQRGKYQALTELEMRVYHRLVHIRDQRERREDIPAEITSHPVFQYTTQFRQIVQAKSAPITKSSPLVVDAEGMQIFAKLAAVLREQGNVVMIYLVACILERLFGKDTIEDIEAIRGDLSTPQIIDGISQPTTRVSFTNVAPPSSSAHVTAHMPNEHSQPTSSAFSQSSRLAATPGTSFPSLTQSQSFVTTDAVANPASTAPPTLSAFNHLTSVQSAFAPKSAFGGATGGSAFGARNPFGVNGSSSTVTSAFAGTSQSTPPSQVASSQSVPSIFSGASFTAAKSGSSFPMSQAAVSSTVSPSGGIPNEAPPKPASAPPAPQGSTLNPLAPTFSSPKANPFAVPSLPSSSTARNVGGNHASSQEHAFSTSFPPTSTPNVYASSSGQSI</sequence>
<dbReference type="GO" id="GO:0070390">
    <property type="term" value="C:transcription export complex 2"/>
    <property type="evidence" value="ECO:0007669"/>
    <property type="project" value="TreeGrafter"/>
</dbReference>
<feature type="domain" description="SAC3/GANP/THP3 conserved" evidence="2">
    <location>
        <begin position="158"/>
        <end position="407"/>
    </location>
</feature>
<evidence type="ECO:0000259" key="2">
    <source>
        <dbReference type="Pfam" id="PF03399"/>
    </source>
</evidence>
<dbReference type="Gene3D" id="1.25.40.990">
    <property type="match status" value="1"/>
</dbReference>
<feature type="compositionally biased region" description="Pro residues" evidence="1">
    <location>
        <begin position="610"/>
        <end position="622"/>
    </location>
</feature>
<feature type="compositionally biased region" description="Polar residues" evidence="1">
    <location>
        <begin position="441"/>
        <end position="450"/>
    </location>
</feature>
<proteinExistence type="predicted"/>
<feature type="compositionally biased region" description="Low complexity" evidence="1">
    <location>
        <begin position="53"/>
        <end position="69"/>
    </location>
</feature>
<organism evidence="3 4">
    <name type="scientific">Wolfiporia cocos (strain MD-104)</name>
    <name type="common">Brown rot fungus</name>
    <dbReference type="NCBI Taxonomy" id="742152"/>
    <lineage>
        <taxon>Eukaryota</taxon>
        <taxon>Fungi</taxon>
        <taxon>Dikarya</taxon>
        <taxon>Basidiomycota</taxon>
        <taxon>Agaricomycotina</taxon>
        <taxon>Agaricomycetes</taxon>
        <taxon>Polyporales</taxon>
        <taxon>Phaeolaceae</taxon>
        <taxon>Wolfiporia</taxon>
    </lineage>
</organism>
<protein>
    <recommendedName>
        <fullName evidence="2">SAC3/GANP/THP3 conserved domain-containing protein</fullName>
    </recommendedName>
</protein>
<feature type="non-terminal residue" evidence="3">
    <location>
        <position position="689"/>
    </location>
</feature>
<feature type="compositionally biased region" description="Polar residues" evidence="1">
    <location>
        <begin position="647"/>
        <end position="689"/>
    </location>
</feature>
<feature type="compositionally biased region" description="Low complexity" evidence="1">
    <location>
        <begin position="460"/>
        <end position="471"/>
    </location>
</feature>
<dbReference type="InterPro" id="IPR045107">
    <property type="entry name" value="SAC3/GANP/THP3"/>
</dbReference>
<evidence type="ECO:0000313" key="4">
    <source>
        <dbReference type="Proteomes" id="UP000218811"/>
    </source>
</evidence>
<dbReference type="PANTHER" id="PTHR12436">
    <property type="entry name" value="80 KDA MCM3-ASSOCIATED PROTEIN"/>
    <property type="match status" value="1"/>
</dbReference>
<dbReference type="GO" id="GO:0005737">
    <property type="term" value="C:cytoplasm"/>
    <property type="evidence" value="ECO:0007669"/>
    <property type="project" value="TreeGrafter"/>
</dbReference>
<dbReference type="STRING" id="742152.A0A2H3J789"/>
<dbReference type="Pfam" id="PF03399">
    <property type="entry name" value="SAC3_GANP"/>
    <property type="match status" value="1"/>
</dbReference>
<evidence type="ECO:0000313" key="3">
    <source>
        <dbReference type="EMBL" id="PCH34599.1"/>
    </source>
</evidence>
<gene>
    <name evidence="3" type="ORF">WOLCODRAFT_106254</name>
</gene>
<dbReference type="EMBL" id="KB467832">
    <property type="protein sequence ID" value="PCH34599.1"/>
    <property type="molecule type" value="Genomic_DNA"/>
</dbReference>